<dbReference type="HOGENOM" id="CLU_2197389_0_0_1"/>
<keyword evidence="1" id="KW-1133">Transmembrane helix</keyword>
<protein>
    <submittedName>
        <fullName evidence="2">Uncharacterized protein</fullName>
    </submittedName>
</protein>
<feature type="transmembrane region" description="Helical" evidence="1">
    <location>
        <begin position="15"/>
        <end position="33"/>
    </location>
</feature>
<evidence type="ECO:0000313" key="3">
    <source>
        <dbReference type="Proteomes" id="UP000054477"/>
    </source>
</evidence>
<accession>A0A0C9XWR3</accession>
<dbReference type="Proteomes" id="UP000054477">
    <property type="component" value="Unassembled WGS sequence"/>
</dbReference>
<evidence type="ECO:0000313" key="2">
    <source>
        <dbReference type="EMBL" id="KIK09456.1"/>
    </source>
</evidence>
<dbReference type="EMBL" id="KN838538">
    <property type="protein sequence ID" value="KIK09456.1"/>
    <property type="molecule type" value="Genomic_DNA"/>
</dbReference>
<dbReference type="AlphaFoldDB" id="A0A0C9XWR3"/>
<proteinExistence type="predicted"/>
<name>A0A0C9XWR3_9AGAR</name>
<keyword evidence="1" id="KW-0472">Membrane</keyword>
<reference evidence="2 3" key="1">
    <citation type="submission" date="2014-04" db="EMBL/GenBank/DDBJ databases">
        <authorList>
            <consortium name="DOE Joint Genome Institute"/>
            <person name="Kuo A."/>
            <person name="Kohler A."/>
            <person name="Nagy L.G."/>
            <person name="Floudas D."/>
            <person name="Copeland A."/>
            <person name="Barry K.W."/>
            <person name="Cichocki N."/>
            <person name="Veneault-Fourrey C."/>
            <person name="LaButti K."/>
            <person name="Lindquist E.A."/>
            <person name="Lipzen A."/>
            <person name="Lundell T."/>
            <person name="Morin E."/>
            <person name="Murat C."/>
            <person name="Sun H."/>
            <person name="Tunlid A."/>
            <person name="Henrissat B."/>
            <person name="Grigoriev I.V."/>
            <person name="Hibbett D.S."/>
            <person name="Martin F."/>
            <person name="Nordberg H.P."/>
            <person name="Cantor M.N."/>
            <person name="Hua S.X."/>
        </authorList>
    </citation>
    <scope>NUCLEOTIDE SEQUENCE [LARGE SCALE GENOMIC DNA]</scope>
    <source>
        <strain evidence="2 3">LaAM-08-1</strain>
    </source>
</reference>
<evidence type="ECO:0000256" key="1">
    <source>
        <dbReference type="SAM" id="Phobius"/>
    </source>
</evidence>
<sequence>MSSRETLACGEHTPLSWSQCCYPLVLSSVSFLLRKRRNAFSRAAQVIKRIAALPFEPGFSPVLRQPLCSLVISPRENPVATIIIPQLFPLCVWFLQCFLEPMINTTLD</sequence>
<keyword evidence="3" id="KW-1185">Reference proteome</keyword>
<gene>
    <name evidence="2" type="ORF">K443DRAFT_387359</name>
</gene>
<keyword evidence="1" id="KW-0812">Transmembrane</keyword>
<reference evidence="3" key="2">
    <citation type="submission" date="2015-01" db="EMBL/GenBank/DDBJ databases">
        <title>Evolutionary Origins and Diversification of the Mycorrhizal Mutualists.</title>
        <authorList>
            <consortium name="DOE Joint Genome Institute"/>
            <consortium name="Mycorrhizal Genomics Consortium"/>
            <person name="Kohler A."/>
            <person name="Kuo A."/>
            <person name="Nagy L.G."/>
            <person name="Floudas D."/>
            <person name="Copeland A."/>
            <person name="Barry K.W."/>
            <person name="Cichocki N."/>
            <person name="Veneault-Fourrey C."/>
            <person name="LaButti K."/>
            <person name="Lindquist E.A."/>
            <person name="Lipzen A."/>
            <person name="Lundell T."/>
            <person name="Morin E."/>
            <person name="Murat C."/>
            <person name="Riley R."/>
            <person name="Ohm R."/>
            <person name="Sun H."/>
            <person name="Tunlid A."/>
            <person name="Henrissat B."/>
            <person name="Grigoriev I.V."/>
            <person name="Hibbett D.S."/>
            <person name="Martin F."/>
        </authorList>
    </citation>
    <scope>NUCLEOTIDE SEQUENCE [LARGE SCALE GENOMIC DNA]</scope>
    <source>
        <strain evidence="3">LaAM-08-1</strain>
    </source>
</reference>
<organism evidence="2 3">
    <name type="scientific">Laccaria amethystina LaAM-08-1</name>
    <dbReference type="NCBI Taxonomy" id="1095629"/>
    <lineage>
        <taxon>Eukaryota</taxon>
        <taxon>Fungi</taxon>
        <taxon>Dikarya</taxon>
        <taxon>Basidiomycota</taxon>
        <taxon>Agaricomycotina</taxon>
        <taxon>Agaricomycetes</taxon>
        <taxon>Agaricomycetidae</taxon>
        <taxon>Agaricales</taxon>
        <taxon>Agaricineae</taxon>
        <taxon>Hydnangiaceae</taxon>
        <taxon>Laccaria</taxon>
    </lineage>
</organism>